<evidence type="ECO:0000256" key="3">
    <source>
        <dbReference type="ARBA" id="ARBA00022692"/>
    </source>
</evidence>
<feature type="transmembrane region" description="Helical" evidence="6">
    <location>
        <begin position="64"/>
        <end position="82"/>
    </location>
</feature>
<dbReference type="PANTHER" id="PTHR32196:SF72">
    <property type="entry name" value="RIBOSE IMPORT PERMEASE PROTEIN RBSC"/>
    <property type="match status" value="1"/>
</dbReference>
<keyword evidence="4 6" id="KW-1133">Transmembrane helix</keyword>
<accession>A0A858RJ05</accession>
<dbReference type="AlphaFoldDB" id="A0A858RJ05"/>
<evidence type="ECO:0000313" key="7">
    <source>
        <dbReference type="EMBL" id="QJE96200.1"/>
    </source>
</evidence>
<evidence type="ECO:0000313" key="8">
    <source>
        <dbReference type="Proteomes" id="UP000501812"/>
    </source>
</evidence>
<dbReference type="CDD" id="cd06579">
    <property type="entry name" value="TM_PBP1_transp_AraH_like"/>
    <property type="match status" value="1"/>
</dbReference>
<sequence length="310" mass="31974">MRLKSILTLLGPFIALLVVFGIFAGNNPRMLSEEVLLNILTQTVIVGIAAIGMTLIIISGGIDLSVGSMIALCGVVAAMLITKGMAPPLVFLGTIAFGAFCGFVNGGITTGMKLLPFIVTLGTMQAFRGAGKVVTHGTPVNLPFDVTAYKPWMGGAGIPIGVWLMVALVIAFTLVLRYTRFGRHVFAVGSNENTATLCGVHVAKTKIFVYTIGGALAGLSALMNVAKSSQGDPTTAMGLELDIIAAVVIGGASLSGGEGTVLGALIGALLMTTIRTGCVLNGIPTPWTEVITGAIIVVAVIIDRLRHRKA</sequence>
<dbReference type="RefSeq" id="WP_169454601.1">
    <property type="nucleotide sequence ID" value="NZ_CP051774.1"/>
</dbReference>
<feature type="transmembrane region" description="Helical" evidence="6">
    <location>
        <begin position="6"/>
        <end position="23"/>
    </location>
</feature>
<dbReference type="Pfam" id="PF02653">
    <property type="entry name" value="BPD_transp_2"/>
    <property type="match status" value="1"/>
</dbReference>
<comment type="subcellular location">
    <subcellularLocation>
        <location evidence="1">Cell membrane</location>
        <topology evidence="1">Multi-pass membrane protein</topology>
    </subcellularLocation>
</comment>
<reference evidence="7 8" key="1">
    <citation type="submission" date="2020-04" db="EMBL/GenBank/DDBJ databases">
        <title>Luteolibacter sp. G-1-1-1 isolated from soil.</title>
        <authorList>
            <person name="Dahal R.H."/>
        </authorList>
    </citation>
    <scope>NUCLEOTIDE SEQUENCE [LARGE SCALE GENOMIC DNA]</scope>
    <source>
        <strain evidence="7 8">G-1-1-1</strain>
    </source>
</reference>
<dbReference type="PANTHER" id="PTHR32196">
    <property type="entry name" value="ABC TRANSPORTER PERMEASE PROTEIN YPHD-RELATED-RELATED"/>
    <property type="match status" value="1"/>
</dbReference>
<protein>
    <submittedName>
        <fullName evidence="7">ABC transporter permease</fullName>
    </submittedName>
</protein>
<organism evidence="7 8">
    <name type="scientific">Luteolibacter luteus</name>
    <dbReference type="NCBI Taxonomy" id="2728835"/>
    <lineage>
        <taxon>Bacteria</taxon>
        <taxon>Pseudomonadati</taxon>
        <taxon>Verrucomicrobiota</taxon>
        <taxon>Verrucomicrobiia</taxon>
        <taxon>Verrucomicrobiales</taxon>
        <taxon>Verrucomicrobiaceae</taxon>
        <taxon>Luteolibacter</taxon>
    </lineage>
</organism>
<evidence type="ECO:0000256" key="5">
    <source>
        <dbReference type="ARBA" id="ARBA00023136"/>
    </source>
</evidence>
<gene>
    <name evidence="7" type="ORF">HHL09_10525</name>
</gene>
<evidence type="ECO:0000256" key="6">
    <source>
        <dbReference type="SAM" id="Phobius"/>
    </source>
</evidence>
<dbReference type="Proteomes" id="UP000501812">
    <property type="component" value="Chromosome"/>
</dbReference>
<dbReference type="EMBL" id="CP051774">
    <property type="protein sequence ID" value="QJE96200.1"/>
    <property type="molecule type" value="Genomic_DNA"/>
</dbReference>
<keyword evidence="8" id="KW-1185">Reference proteome</keyword>
<feature type="transmembrane region" description="Helical" evidence="6">
    <location>
        <begin position="35"/>
        <end position="58"/>
    </location>
</feature>
<dbReference type="GO" id="GO:0005886">
    <property type="term" value="C:plasma membrane"/>
    <property type="evidence" value="ECO:0007669"/>
    <property type="project" value="UniProtKB-SubCell"/>
</dbReference>
<evidence type="ECO:0000256" key="1">
    <source>
        <dbReference type="ARBA" id="ARBA00004651"/>
    </source>
</evidence>
<proteinExistence type="predicted"/>
<evidence type="ECO:0000256" key="2">
    <source>
        <dbReference type="ARBA" id="ARBA00022475"/>
    </source>
</evidence>
<keyword evidence="2" id="KW-1003">Cell membrane</keyword>
<evidence type="ECO:0000256" key="4">
    <source>
        <dbReference type="ARBA" id="ARBA00022989"/>
    </source>
</evidence>
<feature type="transmembrane region" description="Helical" evidence="6">
    <location>
        <begin position="89"/>
        <end position="108"/>
    </location>
</feature>
<dbReference type="InterPro" id="IPR001851">
    <property type="entry name" value="ABC_transp_permease"/>
</dbReference>
<dbReference type="GO" id="GO:0022857">
    <property type="term" value="F:transmembrane transporter activity"/>
    <property type="evidence" value="ECO:0007669"/>
    <property type="project" value="InterPro"/>
</dbReference>
<keyword evidence="3 6" id="KW-0812">Transmembrane</keyword>
<feature type="transmembrane region" description="Helical" evidence="6">
    <location>
        <begin position="152"/>
        <end position="176"/>
    </location>
</feature>
<feature type="transmembrane region" description="Helical" evidence="6">
    <location>
        <begin position="207"/>
        <end position="223"/>
    </location>
</feature>
<keyword evidence="5 6" id="KW-0472">Membrane</keyword>
<feature type="transmembrane region" description="Helical" evidence="6">
    <location>
        <begin position="243"/>
        <end position="271"/>
    </location>
</feature>
<dbReference type="KEGG" id="luo:HHL09_10525"/>
<name>A0A858RJ05_9BACT</name>
<feature type="transmembrane region" description="Helical" evidence="6">
    <location>
        <begin position="283"/>
        <end position="302"/>
    </location>
</feature>